<comment type="caution">
    <text evidence="1">The sequence shown here is derived from an EMBL/GenBank/DDBJ whole genome shotgun (WGS) entry which is preliminary data.</text>
</comment>
<dbReference type="AlphaFoldDB" id="A0A1R2ATJ7"/>
<evidence type="ECO:0000313" key="1">
    <source>
        <dbReference type="EMBL" id="OMJ67849.1"/>
    </source>
</evidence>
<organism evidence="1 2">
    <name type="scientific">Stentor coeruleus</name>
    <dbReference type="NCBI Taxonomy" id="5963"/>
    <lineage>
        <taxon>Eukaryota</taxon>
        <taxon>Sar</taxon>
        <taxon>Alveolata</taxon>
        <taxon>Ciliophora</taxon>
        <taxon>Postciliodesmatophora</taxon>
        <taxon>Heterotrichea</taxon>
        <taxon>Heterotrichida</taxon>
        <taxon>Stentoridae</taxon>
        <taxon>Stentor</taxon>
    </lineage>
</organism>
<dbReference type="EMBL" id="MPUH01001426">
    <property type="protein sequence ID" value="OMJ67849.1"/>
    <property type="molecule type" value="Genomic_DNA"/>
</dbReference>
<reference evidence="1 2" key="1">
    <citation type="submission" date="2016-11" db="EMBL/GenBank/DDBJ databases">
        <title>The macronuclear genome of Stentor coeruleus: a giant cell with tiny introns.</title>
        <authorList>
            <person name="Slabodnick M."/>
            <person name="Ruby J.G."/>
            <person name="Reiff S.B."/>
            <person name="Swart E.C."/>
            <person name="Gosai S."/>
            <person name="Prabakaran S."/>
            <person name="Witkowska E."/>
            <person name="Larue G.E."/>
            <person name="Fisher S."/>
            <person name="Freeman R.M."/>
            <person name="Gunawardena J."/>
            <person name="Chu W."/>
            <person name="Stover N.A."/>
            <person name="Gregory B.D."/>
            <person name="Nowacki M."/>
            <person name="Derisi J."/>
            <person name="Roy S.W."/>
            <person name="Marshall W.F."/>
            <person name="Sood P."/>
        </authorList>
    </citation>
    <scope>NUCLEOTIDE SEQUENCE [LARGE SCALE GENOMIC DNA]</scope>
    <source>
        <strain evidence="1">WM001</strain>
    </source>
</reference>
<proteinExistence type="predicted"/>
<accession>A0A1R2ATJ7</accession>
<dbReference type="Proteomes" id="UP000187209">
    <property type="component" value="Unassembled WGS sequence"/>
</dbReference>
<evidence type="ECO:0000313" key="2">
    <source>
        <dbReference type="Proteomes" id="UP000187209"/>
    </source>
</evidence>
<protein>
    <submittedName>
        <fullName evidence="1">Uncharacterized protein</fullName>
    </submittedName>
</protein>
<keyword evidence="2" id="KW-1185">Reference proteome</keyword>
<gene>
    <name evidence="1" type="ORF">SteCoe_34884</name>
</gene>
<sequence length="224" mass="26368">MIIPNNSPMLNKPKQKRNKFTIHDEESMQDYASKIFGNPRLLSFWESAKQRGLFSTHTSESLRFHWKLMMERNKISNPRIKIISFAHDNMQIDIKNNPPLIFTNPQRQIDQKNIQEIQNNKENPNDVKNNENIETEISDDTDNQNFEDFDNFESKKNVEINQKKSMKKHGEGVNQLEIDQIFENLCDICGMAAGRRLECNEVLRTLLDFNGDVKKTIEFYKRCV</sequence>
<name>A0A1R2ATJ7_9CILI</name>